<name>A0A0A8K291_9HYPH</name>
<feature type="transmembrane region" description="Helical" evidence="1">
    <location>
        <begin position="204"/>
        <end position="222"/>
    </location>
</feature>
<evidence type="ECO:0000313" key="2">
    <source>
        <dbReference type="EMBL" id="BAQ16642.1"/>
    </source>
</evidence>
<feature type="transmembrane region" description="Helical" evidence="1">
    <location>
        <begin position="180"/>
        <end position="198"/>
    </location>
</feature>
<proteinExistence type="predicted"/>
<dbReference type="Proteomes" id="UP000031643">
    <property type="component" value="Chromosome"/>
</dbReference>
<dbReference type="EMBL" id="AP014648">
    <property type="protein sequence ID" value="BAQ16642.1"/>
    <property type="molecule type" value="Genomic_DNA"/>
</dbReference>
<dbReference type="Pfam" id="PF06912">
    <property type="entry name" value="DUF1275"/>
    <property type="match status" value="1"/>
</dbReference>
<feature type="transmembrane region" description="Helical" evidence="1">
    <location>
        <begin position="91"/>
        <end position="116"/>
    </location>
</feature>
<feature type="transmembrane region" description="Helical" evidence="1">
    <location>
        <begin position="61"/>
        <end position="79"/>
    </location>
</feature>
<feature type="transmembrane region" description="Helical" evidence="1">
    <location>
        <begin position="148"/>
        <end position="168"/>
    </location>
</feature>
<keyword evidence="1" id="KW-0472">Membrane</keyword>
<feature type="transmembrane region" description="Helical" evidence="1">
    <location>
        <begin position="29"/>
        <end position="49"/>
    </location>
</feature>
<reference evidence="2 3" key="1">
    <citation type="submission" date="2014-09" db="EMBL/GenBank/DDBJ databases">
        <title>Genome sequencing of Methyloceanibacter caenitepidi Gela4.</title>
        <authorList>
            <person name="Takeuchi M."/>
            <person name="Susumu S."/>
            <person name="Kamagata Y."/>
            <person name="Oshima K."/>
            <person name="Hattori M."/>
            <person name="Iwasaki W."/>
        </authorList>
    </citation>
    <scope>NUCLEOTIDE SEQUENCE [LARGE SCALE GENOMIC DNA]</scope>
    <source>
        <strain evidence="2 3">Gela4</strain>
    </source>
</reference>
<protein>
    <recommendedName>
        <fullName evidence="4">DUF1275 domain-containing protein</fullName>
    </recommendedName>
</protein>
<keyword evidence="3" id="KW-1185">Reference proteome</keyword>
<dbReference type="KEGG" id="mcg:GL4_1184"/>
<dbReference type="PANTHER" id="PTHR37314:SF4">
    <property type="entry name" value="UPF0700 TRANSMEMBRANE PROTEIN YOAK"/>
    <property type="match status" value="1"/>
</dbReference>
<gene>
    <name evidence="2" type="ORF">GL4_1184</name>
</gene>
<accession>A0A0A8K291</accession>
<dbReference type="InterPro" id="IPR010699">
    <property type="entry name" value="DUF1275"/>
</dbReference>
<evidence type="ECO:0000313" key="3">
    <source>
        <dbReference type="Proteomes" id="UP000031643"/>
    </source>
</evidence>
<dbReference type="AlphaFoldDB" id="A0A0A8K291"/>
<keyword evidence="1" id="KW-1133">Transmembrane helix</keyword>
<sequence>MTTAREPPAVLIRDALLVALTFSSGAIDAISFMVLGKTFSAFMTGNLVFFGMRLVSGHGPALSFVLSSLCAFACGSYLGTSFTTQQGSGLWPWRVSATLLLTATTQLLFFVIWLAAGAQPAETLTTVLLAVSALGMGLQTAAVRSLAVKGIFTTAATFTLVALTGDLVGSRPTDEAPRVASVLAALVTGASVGCFLVLDVAPLYAPILPLLVTLAVVGIGAFRLNRPASNPDIVN</sequence>
<dbReference type="RefSeq" id="WP_082025502.1">
    <property type="nucleotide sequence ID" value="NZ_AP014648.1"/>
</dbReference>
<feature type="transmembrane region" description="Helical" evidence="1">
    <location>
        <begin position="123"/>
        <end position="142"/>
    </location>
</feature>
<dbReference type="OrthoDB" id="885342at2"/>
<dbReference type="STRING" id="1384459.GL4_1184"/>
<keyword evidence="1" id="KW-0812">Transmembrane</keyword>
<dbReference type="PANTHER" id="PTHR37314">
    <property type="entry name" value="SLR0142 PROTEIN"/>
    <property type="match status" value="1"/>
</dbReference>
<evidence type="ECO:0000256" key="1">
    <source>
        <dbReference type="SAM" id="Phobius"/>
    </source>
</evidence>
<organism evidence="2 3">
    <name type="scientific">Methyloceanibacter caenitepidi</name>
    <dbReference type="NCBI Taxonomy" id="1384459"/>
    <lineage>
        <taxon>Bacteria</taxon>
        <taxon>Pseudomonadati</taxon>
        <taxon>Pseudomonadota</taxon>
        <taxon>Alphaproteobacteria</taxon>
        <taxon>Hyphomicrobiales</taxon>
        <taxon>Hyphomicrobiaceae</taxon>
        <taxon>Methyloceanibacter</taxon>
    </lineage>
</organism>
<dbReference type="HOGENOM" id="CLU_061825_2_0_5"/>
<evidence type="ECO:0008006" key="4">
    <source>
        <dbReference type="Google" id="ProtNLM"/>
    </source>
</evidence>